<feature type="transmembrane region" description="Helical" evidence="6">
    <location>
        <begin position="59"/>
        <end position="79"/>
    </location>
</feature>
<evidence type="ECO:0000313" key="7">
    <source>
        <dbReference type="EMBL" id="MDR5651246.1"/>
    </source>
</evidence>
<proteinExistence type="predicted"/>
<keyword evidence="3 6" id="KW-0812">Transmembrane</keyword>
<feature type="transmembrane region" description="Helical" evidence="6">
    <location>
        <begin position="86"/>
        <end position="105"/>
    </location>
</feature>
<feature type="transmembrane region" description="Helical" evidence="6">
    <location>
        <begin position="6"/>
        <end position="28"/>
    </location>
</feature>
<keyword evidence="8" id="KW-1185">Reference proteome</keyword>
<keyword evidence="4 6" id="KW-1133">Transmembrane helix</keyword>
<feature type="transmembrane region" description="Helical" evidence="6">
    <location>
        <begin position="125"/>
        <end position="143"/>
    </location>
</feature>
<dbReference type="InterPro" id="IPR001851">
    <property type="entry name" value="ABC_transp_permease"/>
</dbReference>
<comment type="caution">
    <text evidence="7">The sequence shown here is derived from an EMBL/GenBank/DDBJ whole genome shotgun (WGS) entry which is preliminary data.</text>
</comment>
<dbReference type="RefSeq" id="WP_310455332.1">
    <property type="nucleotide sequence ID" value="NZ_JAVKPH010000001.1"/>
</dbReference>
<feature type="transmembrane region" description="Helical" evidence="6">
    <location>
        <begin position="35"/>
        <end position="53"/>
    </location>
</feature>
<dbReference type="Proteomes" id="UP001247754">
    <property type="component" value="Unassembled WGS sequence"/>
</dbReference>
<reference evidence="7 8" key="1">
    <citation type="submission" date="2023-09" db="EMBL/GenBank/DDBJ databases">
        <title>Xinfangfangia sedmenti sp. nov., isolated the sedment.</title>
        <authorList>
            <person name="Xu L."/>
        </authorList>
    </citation>
    <scope>NUCLEOTIDE SEQUENCE [LARGE SCALE GENOMIC DNA]</scope>
    <source>
        <strain evidence="7 8">LG-4</strain>
    </source>
</reference>
<dbReference type="EMBL" id="JAVKPH010000001">
    <property type="protein sequence ID" value="MDR5651246.1"/>
    <property type="molecule type" value="Genomic_DNA"/>
</dbReference>
<organism evidence="7 8">
    <name type="scientific">Ruixingdingia sedimenti</name>
    <dbReference type="NCBI Taxonomy" id="3073604"/>
    <lineage>
        <taxon>Bacteria</taxon>
        <taxon>Pseudomonadati</taxon>
        <taxon>Pseudomonadota</taxon>
        <taxon>Alphaproteobacteria</taxon>
        <taxon>Rhodobacterales</taxon>
        <taxon>Paracoccaceae</taxon>
        <taxon>Ruixingdingia</taxon>
    </lineage>
</organism>
<evidence type="ECO:0000256" key="2">
    <source>
        <dbReference type="ARBA" id="ARBA00022475"/>
    </source>
</evidence>
<sequence>MTFFNVYTPLFELALFNALLAFSQYIVLRAGVFSLGTAAFTAMGAYCAGVMATQYGLPSWMGICAGTLLGAVAGVILSVPLARLRGVFQALATLALVQIVLSITLNWVSVTNGALGVNSIPRTVHLSHMLIAVAVVTYLLWAIGRSSIGRAFDIIREDETVAVSLGISVPKHHRIAFTLSGMIAGLAGALHAHASYSITPNEYGFHMLVMVLAMVVLGGRVSVAGPIVGAIILTSLPELLRAFDSYRTVVQGAVLMLSIVFLPRGVVDTALSWLRARRLKAGTATKEARA</sequence>
<gene>
    <name evidence="7" type="ORF">RGD00_01390</name>
</gene>
<evidence type="ECO:0000256" key="1">
    <source>
        <dbReference type="ARBA" id="ARBA00004651"/>
    </source>
</evidence>
<dbReference type="PANTHER" id="PTHR30482:SF10">
    <property type="entry name" value="HIGH-AFFINITY BRANCHED-CHAIN AMINO ACID TRANSPORT PROTEIN BRAE"/>
    <property type="match status" value="1"/>
</dbReference>
<evidence type="ECO:0000256" key="5">
    <source>
        <dbReference type="ARBA" id="ARBA00023136"/>
    </source>
</evidence>
<accession>A0ABU1F313</accession>
<evidence type="ECO:0000313" key="8">
    <source>
        <dbReference type="Proteomes" id="UP001247754"/>
    </source>
</evidence>
<keyword evidence="2" id="KW-1003">Cell membrane</keyword>
<evidence type="ECO:0000256" key="6">
    <source>
        <dbReference type="SAM" id="Phobius"/>
    </source>
</evidence>
<dbReference type="CDD" id="cd06581">
    <property type="entry name" value="TM_PBP1_LivM_like"/>
    <property type="match status" value="1"/>
</dbReference>
<name>A0ABU1F313_9RHOB</name>
<evidence type="ECO:0000256" key="3">
    <source>
        <dbReference type="ARBA" id="ARBA00022692"/>
    </source>
</evidence>
<keyword evidence="5 6" id="KW-0472">Membrane</keyword>
<protein>
    <submittedName>
        <fullName evidence="7">Branched-chain amino acid ABC transporter permease</fullName>
    </submittedName>
</protein>
<feature type="transmembrane region" description="Helical" evidence="6">
    <location>
        <begin position="208"/>
        <end position="236"/>
    </location>
</feature>
<dbReference type="InterPro" id="IPR043428">
    <property type="entry name" value="LivM-like"/>
</dbReference>
<comment type="subcellular location">
    <subcellularLocation>
        <location evidence="1">Cell membrane</location>
        <topology evidence="1">Multi-pass membrane protein</topology>
    </subcellularLocation>
</comment>
<dbReference type="Pfam" id="PF02653">
    <property type="entry name" value="BPD_transp_2"/>
    <property type="match status" value="1"/>
</dbReference>
<feature type="transmembrane region" description="Helical" evidence="6">
    <location>
        <begin position="248"/>
        <end position="267"/>
    </location>
</feature>
<evidence type="ECO:0000256" key="4">
    <source>
        <dbReference type="ARBA" id="ARBA00022989"/>
    </source>
</evidence>
<dbReference type="PANTHER" id="PTHR30482">
    <property type="entry name" value="HIGH-AFFINITY BRANCHED-CHAIN AMINO ACID TRANSPORT SYSTEM PERMEASE"/>
    <property type="match status" value="1"/>
</dbReference>